<reference evidence="2" key="1">
    <citation type="journal article" date="2019" name="Int. J. Syst. Evol. Microbiol.">
        <title>The Global Catalogue of Microorganisms (GCM) 10K type strain sequencing project: providing services to taxonomists for standard genome sequencing and annotation.</title>
        <authorList>
            <consortium name="The Broad Institute Genomics Platform"/>
            <consortium name="The Broad Institute Genome Sequencing Center for Infectious Disease"/>
            <person name="Wu L."/>
            <person name="Ma J."/>
        </authorList>
    </citation>
    <scope>NUCLEOTIDE SEQUENCE [LARGE SCALE GENOMIC DNA]</scope>
    <source>
        <strain evidence="2">JCM 17452</strain>
    </source>
</reference>
<dbReference type="EMBL" id="BAABAV010000002">
    <property type="protein sequence ID" value="GAA4269828.1"/>
    <property type="molecule type" value="Genomic_DNA"/>
</dbReference>
<dbReference type="PROSITE" id="PS51257">
    <property type="entry name" value="PROKAR_LIPOPROTEIN"/>
    <property type="match status" value="1"/>
</dbReference>
<keyword evidence="2" id="KW-1185">Reference proteome</keyword>
<evidence type="ECO:0008006" key="3">
    <source>
        <dbReference type="Google" id="ProtNLM"/>
    </source>
</evidence>
<name>A0ABP8EC59_9FLAO</name>
<proteinExistence type="predicted"/>
<evidence type="ECO:0000313" key="2">
    <source>
        <dbReference type="Proteomes" id="UP001500027"/>
    </source>
</evidence>
<comment type="caution">
    <text evidence="1">The sequence shown here is derived from an EMBL/GenBank/DDBJ whole genome shotgun (WGS) entry which is preliminary data.</text>
</comment>
<organism evidence="1 2">
    <name type="scientific">Hyunsoonleella aestuarii</name>
    <dbReference type="NCBI Taxonomy" id="912802"/>
    <lineage>
        <taxon>Bacteria</taxon>
        <taxon>Pseudomonadati</taxon>
        <taxon>Bacteroidota</taxon>
        <taxon>Flavobacteriia</taxon>
        <taxon>Flavobacteriales</taxon>
        <taxon>Flavobacteriaceae</taxon>
    </lineage>
</organism>
<dbReference type="Proteomes" id="UP001500027">
    <property type="component" value="Unassembled WGS sequence"/>
</dbReference>
<gene>
    <name evidence="1" type="ORF">GCM10022257_19290</name>
</gene>
<protein>
    <recommendedName>
        <fullName evidence="3">Lipoprotein</fullName>
    </recommendedName>
</protein>
<evidence type="ECO:0000313" key="1">
    <source>
        <dbReference type="EMBL" id="GAA4269828.1"/>
    </source>
</evidence>
<accession>A0ABP8EC59</accession>
<dbReference type="RefSeq" id="WP_139002217.1">
    <property type="nucleotide sequence ID" value="NZ_BAABAV010000002.1"/>
</dbReference>
<sequence>MKKLILLCFILLTVSCGEKKVVQLPEIKNSKITEVNDISHAYLFFNESMPDSVELNRKNLISTTNWLINVDKRLTLKQVMPQIKFLQDKKNNSSHKNENAKNYFTCHNTSRNDLGFLEFTDVVYQLSDSIGSFKEFNTLWDNSKLEIYVESLNKITFAGSTPNNALEITNIQNLNKTLNDFSSLNIQRISINVKQSLTFQDYITVKSILENIGMWQNLIDENEFIY</sequence>